<accession>A0A094ZKQ2</accession>
<gene>
    <name evidence="1" type="ORF">MS3_03449</name>
</gene>
<reference evidence="1" key="1">
    <citation type="journal article" date="2012" name="Nat. Genet.">
        <title>Whole-genome sequence of Schistosoma haematobium.</title>
        <authorList>
            <person name="Young N.D."/>
            <person name="Jex A.R."/>
            <person name="Li B."/>
            <person name="Liu S."/>
            <person name="Yang L."/>
            <person name="Xiong Z."/>
            <person name="Li Y."/>
            <person name="Cantacessi C."/>
            <person name="Hall R.S."/>
            <person name="Xu X."/>
            <person name="Chen F."/>
            <person name="Wu X."/>
            <person name="Zerlotini A."/>
            <person name="Oliveira G."/>
            <person name="Hofmann A."/>
            <person name="Zhang G."/>
            <person name="Fang X."/>
            <person name="Kang Y."/>
            <person name="Campbell B.E."/>
            <person name="Loukas A."/>
            <person name="Ranganathan S."/>
            <person name="Rollinson D."/>
            <person name="Rinaldi G."/>
            <person name="Brindley P.J."/>
            <person name="Yang H."/>
            <person name="Wang J."/>
            <person name="Wang J."/>
            <person name="Gasser R.B."/>
        </authorList>
    </citation>
    <scope>NUCLEOTIDE SEQUENCE [LARGE SCALE GENOMIC DNA]</scope>
</reference>
<dbReference type="Gene3D" id="2.60.40.10">
    <property type="entry name" value="Immunoglobulins"/>
    <property type="match status" value="2"/>
</dbReference>
<dbReference type="STRING" id="6185.A0A094ZKQ2"/>
<protein>
    <recommendedName>
        <fullName evidence="2">Ig-like domain-containing protein</fullName>
    </recommendedName>
</protein>
<evidence type="ECO:0008006" key="2">
    <source>
        <dbReference type="Google" id="ProtNLM"/>
    </source>
</evidence>
<organism evidence="1">
    <name type="scientific">Schistosoma haematobium</name>
    <name type="common">Blood fluke</name>
    <dbReference type="NCBI Taxonomy" id="6185"/>
    <lineage>
        <taxon>Eukaryota</taxon>
        <taxon>Metazoa</taxon>
        <taxon>Spiralia</taxon>
        <taxon>Lophotrochozoa</taxon>
        <taxon>Platyhelminthes</taxon>
        <taxon>Trematoda</taxon>
        <taxon>Digenea</taxon>
        <taxon>Strigeidida</taxon>
        <taxon>Schistosomatoidea</taxon>
        <taxon>Schistosomatidae</taxon>
        <taxon>Schistosoma</taxon>
    </lineage>
</organism>
<dbReference type="InterPro" id="IPR013783">
    <property type="entry name" value="Ig-like_fold"/>
</dbReference>
<name>A0A094ZKQ2_SCHHA</name>
<proteinExistence type="predicted"/>
<evidence type="ECO:0000313" key="1">
    <source>
        <dbReference type="EMBL" id="KGB35215.1"/>
    </source>
</evidence>
<dbReference type="AlphaFoldDB" id="A0A094ZKQ2"/>
<dbReference type="EMBL" id="KL250665">
    <property type="protein sequence ID" value="KGB35215.1"/>
    <property type="molecule type" value="Genomic_DNA"/>
</dbReference>
<sequence>MTFYNESSSIVIMTSMIPPSGLTLIHLQDSQFEKNRQIPVTVNSMYILPNTHFSNYVSDHGINHHVYTTKELNQIVDRDLSHIVADDPKTELFMDYNKNYIDHIKQPSDTQYTSQNIPLKEMLITHGSSSYTSNIYNKSPKIWIVEKKNLIVSCHTSPSKPATTIQWHLAGILLIKNSDKLQSFSDHQNSLIHYTIKEKIMNISDKSIFSSKTNSILFPNTSVTSLTDDVHMQVTESQLTLTVERKYQHWQLECSVNIENVKIQIINQTEQVNLREGQLIHFECIAKTNPLTPIYSWTIGNPIPSIHLDTLNLLKDNQFESNNNIEDDKHEHNLINIQMNASRLQLTMNRAMHHKRIRCWVGVEAPELLEKITNASLNGVLFNKDSTCESDCRQLRNVLRKRLKDMTWSKSDYRLEVTCK</sequence>